<gene>
    <name evidence="2" type="ORF">BDZ94DRAFT_266986</name>
</gene>
<feature type="region of interest" description="Disordered" evidence="1">
    <location>
        <begin position="1"/>
        <end position="23"/>
    </location>
</feature>
<evidence type="ECO:0000256" key="1">
    <source>
        <dbReference type="SAM" id="MobiDB-lite"/>
    </source>
</evidence>
<dbReference type="EMBL" id="MU150386">
    <property type="protein sequence ID" value="KAF9457126.1"/>
    <property type="molecule type" value="Genomic_DNA"/>
</dbReference>
<sequence length="150" mass="16970">MGNAPRSVRKTPKAPTVKHDATTSPYQMMMKAPGGDGVVGQVLRFSCEDTKNNTWREPKKNIQKELQRTAIMPRRTIHDGQGSHTFGEVHERNTYILPHRLRDDQTPNHPTIALQPRPKPHFTSLLRSRLITYKVKPLTSVQSPLQSNSG</sequence>
<keyword evidence="3" id="KW-1185">Reference proteome</keyword>
<comment type="caution">
    <text evidence="2">The sequence shown here is derived from an EMBL/GenBank/DDBJ whole genome shotgun (WGS) entry which is preliminary data.</text>
</comment>
<reference evidence="2" key="1">
    <citation type="submission" date="2020-11" db="EMBL/GenBank/DDBJ databases">
        <authorList>
            <consortium name="DOE Joint Genome Institute"/>
            <person name="Ahrendt S."/>
            <person name="Riley R."/>
            <person name="Andreopoulos W."/>
            <person name="Labutti K."/>
            <person name="Pangilinan J."/>
            <person name="Ruiz-Duenas F.J."/>
            <person name="Barrasa J.M."/>
            <person name="Sanchez-Garcia M."/>
            <person name="Camarero S."/>
            <person name="Miyauchi S."/>
            <person name="Serrano A."/>
            <person name="Linde D."/>
            <person name="Babiker R."/>
            <person name="Drula E."/>
            <person name="Ayuso-Fernandez I."/>
            <person name="Pacheco R."/>
            <person name="Padilla G."/>
            <person name="Ferreira P."/>
            <person name="Barriuso J."/>
            <person name="Kellner H."/>
            <person name="Castanera R."/>
            <person name="Alfaro M."/>
            <person name="Ramirez L."/>
            <person name="Pisabarro A.G."/>
            <person name="Kuo A."/>
            <person name="Tritt A."/>
            <person name="Lipzen A."/>
            <person name="He G."/>
            <person name="Yan M."/>
            <person name="Ng V."/>
            <person name="Cullen D."/>
            <person name="Martin F."/>
            <person name="Rosso M.-N."/>
            <person name="Henrissat B."/>
            <person name="Hibbett D."/>
            <person name="Martinez A.T."/>
            <person name="Grigoriev I.V."/>
        </authorList>
    </citation>
    <scope>NUCLEOTIDE SEQUENCE</scope>
    <source>
        <strain evidence="2">CBS 247.69</strain>
    </source>
</reference>
<accession>A0A9P5XX04</accession>
<proteinExistence type="predicted"/>
<evidence type="ECO:0000313" key="3">
    <source>
        <dbReference type="Proteomes" id="UP000807353"/>
    </source>
</evidence>
<dbReference type="AlphaFoldDB" id="A0A9P5XX04"/>
<organism evidence="2 3">
    <name type="scientific">Collybia nuda</name>
    <dbReference type="NCBI Taxonomy" id="64659"/>
    <lineage>
        <taxon>Eukaryota</taxon>
        <taxon>Fungi</taxon>
        <taxon>Dikarya</taxon>
        <taxon>Basidiomycota</taxon>
        <taxon>Agaricomycotina</taxon>
        <taxon>Agaricomycetes</taxon>
        <taxon>Agaricomycetidae</taxon>
        <taxon>Agaricales</taxon>
        <taxon>Tricholomatineae</taxon>
        <taxon>Clitocybaceae</taxon>
        <taxon>Collybia</taxon>
    </lineage>
</organism>
<name>A0A9P5XX04_9AGAR</name>
<evidence type="ECO:0000313" key="2">
    <source>
        <dbReference type="EMBL" id="KAF9457126.1"/>
    </source>
</evidence>
<dbReference type="Proteomes" id="UP000807353">
    <property type="component" value="Unassembled WGS sequence"/>
</dbReference>
<protein>
    <submittedName>
        <fullName evidence="2">Uncharacterized protein</fullName>
    </submittedName>
</protein>